<dbReference type="InterPro" id="IPR025665">
    <property type="entry name" value="Beta-barrel_OMP_2"/>
</dbReference>
<protein>
    <recommendedName>
        <fullName evidence="1">Outer membrane protein beta-barrel domain-containing protein</fullName>
    </recommendedName>
</protein>
<keyword evidence="3" id="KW-1185">Reference proteome</keyword>
<evidence type="ECO:0000313" key="3">
    <source>
        <dbReference type="Proteomes" id="UP000269412"/>
    </source>
</evidence>
<feature type="domain" description="Outer membrane protein beta-barrel" evidence="1">
    <location>
        <begin position="56"/>
        <end position="221"/>
    </location>
</feature>
<sequence>MAVKVFYNIYKNKLSLNYTRNALFFSLFIGLFFISSNLSAQFNERPVLNLETEDEPLLNWGYYLGFNQYDFKFSYINNAPDILVEKSIGFNVGLIGELRLNNHLDLRFEPGLSYTSRNLGFTGFTEERDAIREVKSTYINFPLLLKASTKRLGNWKPYLVGGVSTSMNLGSNETSLDDNSAGTFRMKKSVYNYEIGFGIDFYLEYFKFSPSIRGVFALTDELVKDVDPNSPWTGNIDMMQTRGLFINFTFE</sequence>
<proteinExistence type="predicted"/>
<dbReference type="Proteomes" id="UP000269412">
    <property type="component" value="Unassembled WGS sequence"/>
</dbReference>
<dbReference type="AlphaFoldDB" id="A0A495DT66"/>
<evidence type="ECO:0000313" key="2">
    <source>
        <dbReference type="EMBL" id="RKR07832.1"/>
    </source>
</evidence>
<organism evidence="2 3">
    <name type="scientific">Maribacter vaceletii</name>
    <dbReference type="NCBI Taxonomy" id="1206816"/>
    <lineage>
        <taxon>Bacteria</taxon>
        <taxon>Pseudomonadati</taxon>
        <taxon>Bacteroidota</taxon>
        <taxon>Flavobacteriia</taxon>
        <taxon>Flavobacteriales</taxon>
        <taxon>Flavobacteriaceae</taxon>
        <taxon>Maribacter</taxon>
    </lineage>
</organism>
<reference evidence="2 3" key="1">
    <citation type="submission" date="2018-10" db="EMBL/GenBank/DDBJ databases">
        <title>Genomic Encyclopedia of Archaeal and Bacterial Type Strains, Phase II (KMG-II): from individual species to whole genera.</title>
        <authorList>
            <person name="Goeker M."/>
        </authorList>
    </citation>
    <scope>NUCLEOTIDE SEQUENCE [LARGE SCALE GENOMIC DNA]</scope>
    <source>
        <strain evidence="2 3">DSM 25230</strain>
    </source>
</reference>
<gene>
    <name evidence="2" type="ORF">CLV91_3016</name>
</gene>
<evidence type="ECO:0000259" key="1">
    <source>
        <dbReference type="Pfam" id="PF13568"/>
    </source>
</evidence>
<dbReference type="EMBL" id="RBIQ01000011">
    <property type="protein sequence ID" value="RKR07832.1"/>
    <property type="molecule type" value="Genomic_DNA"/>
</dbReference>
<dbReference type="RefSeq" id="WP_121069012.1">
    <property type="nucleotide sequence ID" value="NZ_RBIQ01000011.1"/>
</dbReference>
<accession>A0A495DT66</accession>
<name>A0A495DT66_9FLAO</name>
<dbReference type="Pfam" id="PF13568">
    <property type="entry name" value="OMP_b-brl_2"/>
    <property type="match status" value="1"/>
</dbReference>
<dbReference type="OrthoDB" id="1467485at2"/>
<comment type="caution">
    <text evidence="2">The sequence shown here is derived from an EMBL/GenBank/DDBJ whole genome shotgun (WGS) entry which is preliminary data.</text>
</comment>